<dbReference type="STRING" id="32024.GCA_000788295_00135"/>
<dbReference type="PANTHER" id="PTHR43586:SF8">
    <property type="entry name" value="CYSTEINE DESULFURASE 1, CHLOROPLASTIC"/>
    <property type="match status" value="1"/>
</dbReference>
<feature type="domain" description="Aminotransferase class V" evidence="2">
    <location>
        <begin position="112"/>
        <end position="411"/>
    </location>
</feature>
<dbReference type="Gene3D" id="3.40.640.10">
    <property type="entry name" value="Type I PLP-dependent aspartate aminotransferase-like (Major domain)"/>
    <property type="match status" value="1"/>
</dbReference>
<keyword evidence="3" id="KW-0808">Transferase</keyword>
<gene>
    <name evidence="3" type="primary">csd</name>
    <name evidence="3" type="ORF">NCTC12475_00206</name>
</gene>
<dbReference type="InterPro" id="IPR015421">
    <property type="entry name" value="PyrdxlP-dep_Trfase_major"/>
</dbReference>
<dbReference type="InterPro" id="IPR015424">
    <property type="entry name" value="PyrdxlP-dep_Trfase"/>
</dbReference>
<dbReference type="AlphaFoldDB" id="A0A381DH80"/>
<dbReference type="InterPro" id="IPR015422">
    <property type="entry name" value="PyrdxlP-dep_Trfase_small"/>
</dbReference>
<keyword evidence="3" id="KW-0032">Aminotransferase</keyword>
<dbReference type="RefSeq" id="WP_089182482.1">
    <property type="nucleotide sequence ID" value="NZ_CP043427.1"/>
</dbReference>
<organism evidence="3 4">
    <name type="scientific">Campylobacter sputorum subsp. sputorum</name>
    <dbReference type="NCBI Taxonomy" id="32024"/>
    <lineage>
        <taxon>Bacteria</taxon>
        <taxon>Pseudomonadati</taxon>
        <taxon>Campylobacterota</taxon>
        <taxon>Epsilonproteobacteria</taxon>
        <taxon>Campylobacterales</taxon>
        <taxon>Campylobacteraceae</taxon>
        <taxon>Campylobacter</taxon>
    </lineage>
</organism>
<name>A0A381DH80_9BACT</name>
<evidence type="ECO:0000313" key="4">
    <source>
        <dbReference type="Proteomes" id="UP000254920"/>
    </source>
</evidence>
<dbReference type="InterPro" id="IPR000192">
    <property type="entry name" value="Aminotrans_V_dom"/>
</dbReference>
<keyword evidence="1" id="KW-0663">Pyridoxal phosphate</keyword>
<evidence type="ECO:0000313" key="3">
    <source>
        <dbReference type="EMBL" id="SUX09805.1"/>
    </source>
</evidence>
<dbReference type="GO" id="GO:0008483">
    <property type="term" value="F:transaminase activity"/>
    <property type="evidence" value="ECO:0007669"/>
    <property type="project" value="UniProtKB-KW"/>
</dbReference>
<protein>
    <submittedName>
        <fullName evidence="3">Putative aminotransferase</fullName>
        <ecNumber evidence="3">2.8.1.7</ecNumber>
    </submittedName>
</protein>
<reference evidence="3 4" key="1">
    <citation type="submission" date="2018-06" db="EMBL/GenBank/DDBJ databases">
        <authorList>
            <consortium name="Pathogen Informatics"/>
            <person name="Doyle S."/>
        </authorList>
    </citation>
    <scope>NUCLEOTIDE SEQUENCE [LARGE SCALE GENOMIC DNA]</scope>
    <source>
        <strain evidence="3 4">NCTC12475</strain>
    </source>
</reference>
<dbReference type="EC" id="2.8.1.7" evidence="3"/>
<proteinExistence type="predicted"/>
<dbReference type="EMBL" id="UFVD01000001">
    <property type="protein sequence ID" value="SUX09805.1"/>
    <property type="molecule type" value="Genomic_DNA"/>
</dbReference>
<dbReference type="PANTHER" id="PTHR43586">
    <property type="entry name" value="CYSTEINE DESULFURASE"/>
    <property type="match status" value="1"/>
</dbReference>
<keyword evidence="4" id="KW-1185">Reference proteome</keyword>
<evidence type="ECO:0000256" key="1">
    <source>
        <dbReference type="ARBA" id="ARBA00022898"/>
    </source>
</evidence>
<dbReference type="Gene3D" id="3.90.1150.10">
    <property type="entry name" value="Aspartate Aminotransferase, domain 1"/>
    <property type="match status" value="1"/>
</dbReference>
<dbReference type="SUPFAM" id="SSF53383">
    <property type="entry name" value="PLP-dependent transferases"/>
    <property type="match status" value="1"/>
</dbReference>
<accession>A0A381DH80</accession>
<dbReference type="GO" id="GO:0031071">
    <property type="term" value="F:cysteine desulfurase activity"/>
    <property type="evidence" value="ECO:0007669"/>
    <property type="project" value="UniProtKB-EC"/>
</dbReference>
<dbReference type="Pfam" id="PF00266">
    <property type="entry name" value="Aminotran_5"/>
    <property type="match status" value="1"/>
</dbReference>
<dbReference type="GeneID" id="93090655"/>
<sequence length="421" mass="47928">MTFEDLKKDIILKDGIYYFDFTASGLACKSVEEQISSILLTYANTHSECSSCARTTTQHYEKARRELKKLLELNDEFYLMPCGYGSSGAMKKFQELLGIYIPPMLRNRLNLKNSDIKNIPLFIVGPYEHHSNEVSARLALCECVRIKFDNNKNVDMNMLEDVLKKNQNREIIASFNVSSNVTGIFSNYKEIYRLVKKYNGILALDSSTYSPYGNLDCNFYDAMFLSPHKLIGGIGSSGLLIIKKELCKSNLPTFAGGGTVSYVSRISQSFIHDKEQLEQGGTPGIIQLIRAHLAYRIRNQLGFENIKNKELELKSYFEPKFESIKNIITYYPKNQSRLPIYSFNFKDKSPYDITEILSNKFGIQARAGCACAGPYGHDLLNLQDDGYFKERPGFVRIGLHYTHNKDDLDYLLGALNDISNY</sequence>
<dbReference type="Proteomes" id="UP000254920">
    <property type="component" value="Unassembled WGS sequence"/>
</dbReference>
<dbReference type="OrthoDB" id="9804366at2"/>
<evidence type="ECO:0000259" key="2">
    <source>
        <dbReference type="Pfam" id="PF00266"/>
    </source>
</evidence>